<dbReference type="eggNOG" id="ENOG502RRQ2">
    <property type="taxonomic scope" value="Eukaryota"/>
</dbReference>
<dbReference type="AlphaFoldDB" id="A0A0E0LLI8"/>
<protein>
    <recommendedName>
        <fullName evidence="3">Fungal lipase-like domain-containing protein</fullName>
    </recommendedName>
</protein>
<evidence type="ECO:0000313" key="1">
    <source>
        <dbReference type="EnsemblPlants" id="OPUNC07G15610.1"/>
    </source>
</evidence>
<evidence type="ECO:0008006" key="3">
    <source>
        <dbReference type="Google" id="ProtNLM"/>
    </source>
</evidence>
<dbReference type="SUPFAM" id="SSF53474">
    <property type="entry name" value="alpha/beta-Hydrolases"/>
    <property type="match status" value="1"/>
</dbReference>
<dbReference type="STRING" id="4537.A0A0E0LLI8"/>
<keyword evidence="2" id="KW-1185">Reference proteome</keyword>
<dbReference type="InterPro" id="IPR029058">
    <property type="entry name" value="AB_hydrolase_fold"/>
</dbReference>
<reference evidence="1" key="2">
    <citation type="submission" date="2018-05" db="EMBL/GenBank/DDBJ databases">
        <title>OpunRS2 (Oryza punctata Reference Sequence Version 2).</title>
        <authorList>
            <person name="Zhang J."/>
            <person name="Kudrna D."/>
            <person name="Lee S."/>
            <person name="Talag J."/>
            <person name="Welchert J."/>
            <person name="Wing R.A."/>
        </authorList>
    </citation>
    <scope>NUCLEOTIDE SEQUENCE [LARGE SCALE GENOMIC DNA]</scope>
</reference>
<organism evidence="1">
    <name type="scientific">Oryza punctata</name>
    <name type="common">Red rice</name>
    <dbReference type="NCBI Taxonomy" id="4537"/>
    <lineage>
        <taxon>Eukaryota</taxon>
        <taxon>Viridiplantae</taxon>
        <taxon>Streptophyta</taxon>
        <taxon>Embryophyta</taxon>
        <taxon>Tracheophyta</taxon>
        <taxon>Spermatophyta</taxon>
        <taxon>Magnoliopsida</taxon>
        <taxon>Liliopsida</taxon>
        <taxon>Poales</taxon>
        <taxon>Poaceae</taxon>
        <taxon>BOP clade</taxon>
        <taxon>Oryzoideae</taxon>
        <taxon>Oryzeae</taxon>
        <taxon>Oryzinae</taxon>
        <taxon>Oryza</taxon>
    </lineage>
</organism>
<reference evidence="1" key="1">
    <citation type="submission" date="2015-04" db="UniProtKB">
        <authorList>
            <consortium name="EnsemblPlants"/>
        </authorList>
    </citation>
    <scope>IDENTIFICATION</scope>
</reference>
<dbReference type="Gramene" id="OPUNC07G15610.1">
    <property type="protein sequence ID" value="OPUNC07G15610.1"/>
    <property type="gene ID" value="OPUNC07G15610"/>
</dbReference>
<dbReference type="Proteomes" id="UP000026962">
    <property type="component" value="Chromosome 7"/>
</dbReference>
<dbReference type="PANTHER" id="PTHR31479:SF25">
    <property type="entry name" value="OS07G0527900 PROTEIN"/>
    <property type="match status" value="1"/>
</dbReference>
<dbReference type="OMA" id="SERANCW"/>
<dbReference type="EnsemblPlants" id="OPUNC07G15610.1">
    <property type="protein sequence ID" value="OPUNC07G15610.1"/>
    <property type="gene ID" value="OPUNC07G15610"/>
</dbReference>
<name>A0A0E0LLI8_ORYPU</name>
<sequence length="457" mass="52003">MTEERPPAISSIVAWTVEDAVTGDELPRGMWTVGQPATTLWCPPPDTSQVSPDISKYHMTRGGNHLIPDRYHLIPHRYHLIPHKYHMINDRNRLIPYRYHLIPCKYRLIPNLVPNRDVDIADRFDISGPAHMMAENGAGSSPMLIDWNKEEHRRCVAACLVKGAMVMTKDRSRRGRTSRPPLAPAWWESFGFRRLDVIKDGPDEIFGAIYEYEPPAGLPPRHTSFAPRYVVAFRGTIPTHLGDLIQDTMIIAQTLPGSKRSWITRKAVAKLLGGCAKSRPVWLAGHSLGASHALDVGRFMANKGFNLPTFLFNPPQVSLAPAIDLLHPTEKAKRDIYTTSNSVKARLGKVLYHHTEHMEKLFERLASWAPELYVHERDIICKGYIDYFEKGQMTTMMLSYRGMFFSLIGDDEKELQHLMPSAMLWKNSSMNGDAHALQQWWKPDGDLSLSARRYSYP</sequence>
<dbReference type="PANTHER" id="PTHR31479">
    <property type="entry name" value="ALPHA/BETA-HYDROLASES SUPERFAMILY PROTEIN"/>
    <property type="match status" value="1"/>
</dbReference>
<dbReference type="Gene3D" id="3.40.50.1820">
    <property type="entry name" value="alpha/beta hydrolase"/>
    <property type="match status" value="1"/>
</dbReference>
<dbReference type="HOGENOM" id="CLU_042725_0_0_1"/>
<proteinExistence type="predicted"/>
<evidence type="ECO:0000313" key="2">
    <source>
        <dbReference type="Proteomes" id="UP000026962"/>
    </source>
</evidence>
<accession>A0A0E0LLI8</accession>